<evidence type="ECO:0000256" key="2">
    <source>
        <dbReference type="SAM" id="MobiDB-lite"/>
    </source>
</evidence>
<gene>
    <name evidence="4" type="ORF">GCM10020260_25300</name>
</gene>
<protein>
    <recommendedName>
        <fullName evidence="3">FHA domain-containing protein</fullName>
    </recommendedName>
</protein>
<dbReference type="Gene3D" id="2.60.200.20">
    <property type="match status" value="1"/>
</dbReference>
<name>A0ABP6RMF6_9MICC</name>
<feature type="region of interest" description="Disordered" evidence="2">
    <location>
        <begin position="1"/>
        <end position="36"/>
    </location>
</feature>
<organism evidence="4 5">
    <name type="scientific">Nesterenkonia halobia</name>
    <dbReference type="NCBI Taxonomy" id="37922"/>
    <lineage>
        <taxon>Bacteria</taxon>
        <taxon>Bacillati</taxon>
        <taxon>Actinomycetota</taxon>
        <taxon>Actinomycetes</taxon>
        <taxon>Micrococcales</taxon>
        <taxon>Micrococcaceae</taxon>
        <taxon>Nesterenkonia</taxon>
    </lineage>
</organism>
<dbReference type="InterPro" id="IPR000253">
    <property type="entry name" value="FHA_dom"/>
</dbReference>
<dbReference type="RefSeq" id="WP_344721964.1">
    <property type="nucleotide sequence ID" value="NZ_BAAAYG010000014.1"/>
</dbReference>
<dbReference type="PANTHER" id="PTHR23308">
    <property type="entry name" value="NUCLEAR INHIBITOR OF PROTEIN PHOSPHATASE-1"/>
    <property type="match status" value="1"/>
</dbReference>
<evidence type="ECO:0000259" key="3">
    <source>
        <dbReference type="PROSITE" id="PS50006"/>
    </source>
</evidence>
<dbReference type="SUPFAM" id="SSF49879">
    <property type="entry name" value="SMAD/FHA domain"/>
    <property type="match status" value="1"/>
</dbReference>
<keyword evidence="5" id="KW-1185">Reference proteome</keyword>
<dbReference type="InterPro" id="IPR050923">
    <property type="entry name" value="Cell_Proc_Reg/RNA_Proc"/>
</dbReference>
<dbReference type="Pfam" id="PF00498">
    <property type="entry name" value="FHA"/>
    <property type="match status" value="1"/>
</dbReference>
<dbReference type="SMART" id="SM00240">
    <property type="entry name" value="FHA"/>
    <property type="match status" value="1"/>
</dbReference>
<proteinExistence type="predicted"/>
<reference evidence="5" key="1">
    <citation type="journal article" date="2019" name="Int. J. Syst. Evol. Microbiol.">
        <title>The Global Catalogue of Microorganisms (GCM) 10K type strain sequencing project: providing services to taxonomists for standard genome sequencing and annotation.</title>
        <authorList>
            <consortium name="The Broad Institute Genomics Platform"/>
            <consortium name="The Broad Institute Genome Sequencing Center for Infectious Disease"/>
            <person name="Wu L."/>
            <person name="Ma J."/>
        </authorList>
    </citation>
    <scope>NUCLEOTIDE SEQUENCE [LARGE SCALE GENOMIC DNA]</scope>
    <source>
        <strain evidence="5">JCM 11483</strain>
    </source>
</reference>
<evidence type="ECO:0000313" key="4">
    <source>
        <dbReference type="EMBL" id="GAA3287891.1"/>
    </source>
</evidence>
<feature type="domain" description="FHA" evidence="3">
    <location>
        <begin position="71"/>
        <end position="121"/>
    </location>
</feature>
<keyword evidence="1" id="KW-0597">Phosphoprotein</keyword>
<evidence type="ECO:0000256" key="1">
    <source>
        <dbReference type="ARBA" id="ARBA00022553"/>
    </source>
</evidence>
<evidence type="ECO:0000313" key="5">
    <source>
        <dbReference type="Proteomes" id="UP001501736"/>
    </source>
</evidence>
<dbReference type="PROSITE" id="PS50006">
    <property type="entry name" value="FHA_DOMAIN"/>
    <property type="match status" value="1"/>
</dbReference>
<sequence>MANTSGARDESARSSESTSISLPPTGARQGEPRLTAEDQQAIAALPDDSALLIAHEGPNQGARFLLDRGETTAGRNPDAEIFLDDVTVSRSHLVLRRRQDGHFDLEDLGSLNGTYVNQDRVDRHQLSSGDEVQIGKFRLTFHSGRR</sequence>
<dbReference type="Proteomes" id="UP001501736">
    <property type="component" value="Unassembled WGS sequence"/>
</dbReference>
<dbReference type="EMBL" id="BAAAYG010000014">
    <property type="protein sequence ID" value="GAA3287891.1"/>
    <property type="molecule type" value="Genomic_DNA"/>
</dbReference>
<comment type="caution">
    <text evidence="4">The sequence shown here is derived from an EMBL/GenBank/DDBJ whole genome shotgun (WGS) entry which is preliminary data.</text>
</comment>
<dbReference type="InterPro" id="IPR008984">
    <property type="entry name" value="SMAD_FHA_dom_sf"/>
</dbReference>
<accession>A0ABP6RMF6</accession>